<protein>
    <submittedName>
        <fullName evidence="2">Uncharacterized protein</fullName>
    </submittedName>
</protein>
<proteinExistence type="predicted"/>
<feature type="region of interest" description="Disordered" evidence="1">
    <location>
        <begin position="83"/>
        <end position="106"/>
    </location>
</feature>
<dbReference type="EMBL" id="JAULSO010000002">
    <property type="protein sequence ID" value="KAK3689690.1"/>
    <property type="molecule type" value="Genomic_DNA"/>
</dbReference>
<evidence type="ECO:0000256" key="1">
    <source>
        <dbReference type="SAM" id="MobiDB-lite"/>
    </source>
</evidence>
<dbReference type="Proteomes" id="UP001270362">
    <property type="component" value="Unassembled WGS sequence"/>
</dbReference>
<reference evidence="2" key="2">
    <citation type="submission" date="2023-06" db="EMBL/GenBank/DDBJ databases">
        <authorList>
            <consortium name="Lawrence Berkeley National Laboratory"/>
            <person name="Haridas S."/>
            <person name="Hensen N."/>
            <person name="Bonometti L."/>
            <person name="Westerberg I."/>
            <person name="Brannstrom I.O."/>
            <person name="Guillou S."/>
            <person name="Cros-Aarteil S."/>
            <person name="Calhoun S."/>
            <person name="Kuo A."/>
            <person name="Mondo S."/>
            <person name="Pangilinan J."/>
            <person name="Riley R."/>
            <person name="Labutti K."/>
            <person name="Andreopoulos B."/>
            <person name="Lipzen A."/>
            <person name="Chen C."/>
            <person name="Yanf M."/>
            <person name="Daum C."/>
            <person name="Ng V."/>
            <person name="Clum A."/>
            <person name="Steindorff A."/>
            <person name="Ohm R."/>
            <person name="Martin F."/>
            <person name="Silar P."/>
            <person name="Natvig D."/>
            <person name="Lalanne C."/>
            <person name="Gautier V."/>
            <person name="Ament-Velasquez S.L."/>
            <person name="Kruys A."/>
            <person name="Hutchinson M.I."/>
            <person name="Powell A.J."/>
            <person name="Barry K."/>
            <person name="Miller A.N."/>
            <person name="Grigoriev I.V."/>
            <person name="Debuchy R."/>
            <person name="Gladieux P."/>
            <person name="Thoren M.H."/>
            <person name="Johannesson H."/>
        </authorList>
    </citation>
    <scope>NUCLEOTIDE SEQUENCE</scope>
    <source>
        <strain evidence="2">CBS 314.62</strain>
    </source>
</reference>
<sequence>MYVQCMYSRVKPKGKMGGVAMLYCPSGCRITGSVPFFFSLDSCVSVLVDSQVACLLAKTWCMPSSWALRHSCCPGADAASETIHRAPTQPVAREQRKKKPPRLRLDASDPDHLGLRWACVGLPGTRSPVGMRPSCWLVGRPALALADELLDQGSQPPAMTAPTAWPDSRWPMQSLPYRTKDTADLGKGQLWVVNQAVGSRHGPNEVGQIQIQRLVITPRGVYDNCTL</sequence>
<keyword evidence="3" id="KW-1185">Reference proteome</keyword>
<comment type="caution">
    <text evidence="2">The sequence shown here is derived from an EMBL/GenBank/DDBJ whole genome shotgun (WGS) entry which is preliminary data.</text>
</comment>
<evidence type="ECO:0000313" key="3">
    <source>
        <dbReference type="Proteomes" id="UP001270362"/>
    </source>
</evidence>
<evidence type="ECO:0000313" key="2">
    <source>
        <dbReference type="EMBL" id="KAK3689690.1"/>
    </source>
</evidence>
<reference evidence="2" key="1">
    <citation type="journal article" date="2023" name="Mol. Phylogenet. Evol.">
        <title>Genome-scale phylogeny and comparative genomics of the fungal order Sordariales.</title>
        <authorList>
            <person name="Hensen N."/>
            <person name="Bonometti L."/>
            <person name="Westerberg I."/>
            <person name="Brannstrom I.O."/>
            <person name="Guillou S."/>
            <person name="Cros-Aarteil S."/>
            <person name="Calhoun S."/>
            <person name="Haridas S."/>
            <person name="Kuo A."/>
            <person name="Mondo S."/>
            <person name="Pangilinan J."/>
            <person name="Riley R."/>
            <person name="LaButti K."/>
            <person name="Andreopoulos B."/>
            <person name="Lipzen A."/>
            <person name="Chen C."/>
            <person name="Yan M."/>
            <person name="Daum C."/>
            <person name="Ng V."/>
            <person name="Clum A."/>
            <person name="Steindorff A."/>
            <person name="Ohm R.A."/>
            <person name="Martin F."/>
            <person name="Silar P."/>
            <person name="Natvig D.O."/>
            <person name="Lalanne C."/>
            <person name="Gautier V."/>
            <person name="Ament-Velasquez S.L."/>
            <person name="Kruys A."/>
            <person name="Hutchinson M.I."/>
            <person name="Powell A.J."/>
            <person name="Barry K."/>
            <person name="Miller A.N."/>
            <person name="Grigoriev I.V."/>
            <person name="Debuchy R."/>
            <person name="Gladieux P."/>
            <person name="Hiltunen Thoren M."/>
            <person name="Johannesson H."/>
        </authorList>
    </citation>
    <scope>NUCLEOTIDE SEQUENCE</scope>
    <source>
        <strain evidence="2">CBS 314.62</strain>
    </source>
</reference>
<organism evidence="2 3">
    <name type="scientific">Podospora appendiculata</name>
    <dbReference type="NCBI Taxonomy" id="314037"/>
    <lineage>
        <taxon>Eukaryota</taxon>
        <taxon>Fungi</taxon>
        <taxon>Dikarya</taxon>
        <taxon>Ascomycota</taxon>
        <taxon>Pezizomycotina</taxon>
        <taxon>Sordariomycetes</taxon>
        <taxon>Sordariomycetidae</taxon>
        <taxon>Sordariales</taxon>
        <taxon>Podosporaceae</taxon>
        <taxon>Podospora</taxon>
    </lineage>
</organism>
<gene>
    <name evidence="2" type="ORF">B0T22DRAFT_177095</name>
</gene>
<accession>A0AAE0XBK2</accession>
<dbReference type="AlphaFoldDB" id="A0AAE0XBK2"/>
<name>A0AAE0XBK2_9PEZI</name>